<accession>A0A8J3L2D9</accession>
<dbReference type="Pfam" id="PF05147">
    <property type="entry name" value="LANC_like"/>
    <property type="match status" value="1"/>
</dbReference>
<evidence type="ECO:0000313" key="2">
    <source>
        <dbReference type="EMBL" id="GIG05400.1"/>
    </source>
</evidence>
<dbReference type="Proteomes" id="UP000630887">
    <property type="component" value="Unassembled WGS sequence"/>
</dbReference>
<dbReference type="RefSeq" id="WP_203691681.1">
    <property type="nucleotide sequence ID" value="NZ_BAAALC010000021.1"/>
</dbReference>
<feature type="binding site" evidence="1">
    <location>
        <position position="68"/>
    </location>
    <ligand>
        <name>Zn(2+)</name>
        <dbReference type="ChEBI" id="CHEBI:29105"/>
    </ligand>
</feature>
<dbReference type="AlphaFoldDB" id="A0A8J3L2D9"/>
<protein>
    <recommendedName>
        <fullName evidence="4">Lanthionine synthetase-like protein</fullName>
    </recommendedName>
</protein>
<dbReference type="Gene3D" id="1.50.10.20">
    <property type="match status" value="1"/>
</dbReference>
<dbReference type="GO" id="GO:0031179">
    <property type="term" value="P:peptide modification"/>
    <property type="evidence" value="ECO:0007669"/>
    <property type="project" value="InterPro"/>
</dbReference>
<organism evidence="2 3">
    <name type="scientific">Catellatospora coxensis</name>
    <dbReference type="NCBI Taxonomy" id="310354"/>
    <lineage>
        <taxon>Bacteria</taxon>
        <taxon>Bacillati</taxon>
        <taxon>Actinomycetota</taxon>
        <taxon>Actinomycetes</taxon>
        <taxon>Micromonosporales</taxon>
        <taxon>Micromonosporaceae</taxon>
        <taxon>Catellatospora</taxon>
    </lineage>
</organism>
<sequence length="209" mass="22750">MSHGTAGIGQALLELSHRTGETRYRSAGERAFAYERHLFDPVRQNWPDLRQLPRRGNRRTAPFISTWCHGAPGIALSRLRAYRLYRDGTCRDEAVRGIATTRGMLSASLAGRTGNYSLCHGLGGNAEVLLHAADILGEPSHTALVRDVAEAGREHHDHPDRPWPCGTREGSTPGLMCGLAGIGLFYLRLHDPAVPSVLLLDPAAFARAA</sequence>
<evidence type="ECO:0000256" key="1">
    <source>
        <dbReference type="PIRSR" id="PIRSR607822-1"/>
    </source>
</evidence>
<dbReference type="EMBL" id="BONI01000014">
    <property type="protein sequence ID" value="GIG05400.1"/>
    <property type="molecule type" value="Genomic_DNA"/>
</dbReference>
<dbReference type="SUPFAM" id="SSF158745">
    <property type="entry name" value="LanC-like"/>
    <property type="match status" value="1"/>
</dbReference>
<evidence type="ECO:0000313" key="3">
    <source>
        <dbReference type="Proteomes" id="UP000630887"/>
    </source>
</evidence>
<reference evidence="2 3" key="1">
    <citation type="submission" date="2021-01" db="EMBL/GenBank/DDBJ databases">
        <title>Whole genome shotgun sequence of Catellatospora coxensis NBRC 107359.</title>
        <authorList>
            <person name="Komaki H."/>
            <person name="Tamura T."/>
        </authorList>
    </citation>
    <scope>NUCLEOTIDE SEQUENCE [LARGE SCALE GENOMIC DNA]</scope>
    <source>
        <strain evidence="2 3">NBRC 107359</strain>
    </source>
</reference>
<dbReference type="PRINTS" id="PR01950">
    <property type="entry name" value="LANCSUPER"/>
</dbReference>
<gene>
    <name evidence="2" type="ORF">Cco03nite_21000</name>
</gene>
<feature type="binding site" evidence="1">
    <location>
        <position position="119"/>
    </location>
    <ligand>
        <name>Zn(2+)</name>
        <dbReference type="ChEBI" id="CHEBI:29105"/>
    </ligand>
</feature>
<evidence type="ECO:0008006" key="4">
    <source>
        <dbReference type="Google" id="ProtNLM"/>
    </source>
</evidence>
<proteinExistence type="predicted"/>
<feature type="binding site" evidence="1">
    <location>
        <position position="120"/>
    </location>
    <ligand>
        <name>Zn(2+)</name>
        <dbReference type="ChEBI" id="CHEBI:29105"/>
    </ligand>
</feature>
<comment type="caution">
    <text evidence="2">The sequence shown here is derived from an EMBL/GenBank/DDBJ whole genome shotgun (WGS) entry which is preliminary data.</text>
</comment>
<keyword evidence="1" id="KW-0479">Metal-binding</keyword>
<dbReference type="SMART" id="SM01260">
    <property type="entry name" value="LANC_like"/>
    <property type="match status" value="1"/>
</dbReference>
<keyword evidence="1" id="KW-0862">Zinc</keyword>
<name>A0A8J3L2D9_9ACTN</name>
<dbReference type="InterPro" id="IPR007822">
    <property type="entry name" value="LANC-like"/>
</dbReference>
<dbReference type="GO" id="GO:0046872">
    <property type="term" value="F:metal ion binding"/>
    <property type="evidence" value="ECO:0007669"/>
    <property type="project" value="UniProtKB-KW"/>
</dbReference>
<keyword evidence="3" id="KW-1185">Reference proteome</keyword>